<evidence type="ECO:0000256" key="7">
    <source>
        <dbReference type="ARBA" id="ARBA00023187"/>
    </source>
</evidence>
<evidence type="ECO:0000313" key="12">
    <source>
        <dbReference type="EMBL" id="OBA26499.1"/>
    </source>
</evidence>
<dbReference type="PANTHER" id="PTHR10701:SF0">
    <property type="entry name" value="SMALL NUCLEAR RIBONUCLEOPROTEIN-ASSOCIATED PROTEIN B"/>
    <property type="match status" value="1"/>
</dbReference>
<dbReference type="GO" id="GO:0005687">
    <property type="term" value="C:U4 snRNP"/>
    <property type="evidence" value="ECO:0007669"/>
    <property type="project" value="TreeGrafter"/>
</dbReference>
<dbReference type="OrthoDB" id="2020720at2759"/>
<evidence type="ECO:0000256" key="9">
    <source>
        <dbReference type="ARBA" id="ARBA00023274"/>
    </source>
</evidence>
<evidence type="ECO:0000256" key="1">
    <source>
        <dbReference type="ARBA" id="ARBA00004123"/>
    </source>
</evidence>
<dbReference type="GO" id="GO:0071013">
    <property type="term" value="C:catalytic step 2 spliceosome"/>
    <property type="evidence" value="ECO:0007669"/>
    <property type="project" value="TreeGrafter"/>
</dbReference>
<sequence length="85" mass="9418">LRHLINHIIKIIFLDSTVIQGELKGFDVHMNLLLANCTEVESTGTTQSSNETVPKKRQMGFVLVRGEQILATSVVSSPLISIEEK</sequence>
<dbReference type="GO" id="GO:0000398">
    <property type="term" value="P:mRNA splicing, via spliceosome"/>
    <property type="evidence" value="ECO:0007669"/>
    <property type="project" value="TreeGrafter"/>
</dbReference>
<keyword evidence="6" id="KW-0694">RNA-binding</keyword>
<organism evidence="12 13">
    <name type="scientific">Hanseniaspora valbyensis NRRL Y-1626</name>
    <dbReference type="NCBI Taxonomy" id="766949"/>
    <lineage>
        <taxon>Eukaryota</taxon>
        <taxon>Fungi</taxon>
        <taxon>Dikarya</taxon>
        <taxon>Ascomycota</taxon>
        <taxon>Saccharomycotina</taxon>
        <taxon>Saccharomycetes</taxon>
        <taxon>Saccharomycodales</taxon>
        <taxon>Saccharomycodaceae</taxon>
        <taxon>Hanseniaspora</taxon>
    </lineage>
</organism>
<evidence type="ECO:0000256" key="8">
    <source>
        <dbReference type="ARBA" id="ARBA00023242"/>
    </source>
</evidence>
<keyword evidence="4" id="KW-0963">Cytoplasm</keyword>
<dbReference type="InterPro" id="IPR010920">
    <property type="entry name" value="LSM_dom_sf"/>
</dbReference>
<evidence type="ECO:0000313" key="13">
    <source>
        <dbReference type="Proteomes" id="UP000092321"/>
    </source>
</evidence>
<dbReference type="GO" id="GO:0005737">
    <property type="term" value="C:cytoplasm"/>
    <property type="evidence" value="ECO:0007669"/>
    <property type="project" value="UniProtKB-SubCell"/>
</dbReference>
<dbReference type="Proteomes" id="UP000092321">
    <property type="component" value="Unassembled WGS sequence"/>
</dbReference>
<proteinExistence type="inferred from homology"/>
<dbReference type="SUPFAM" id="SSF50182">
    <property type="entry name" value="Sm-like ribonucleoproteins"/>
    <property type="match status" value="1"/>
</dbReference>
<dbReference type="GO" id="GO:0005685">
    <property type="term" value="C:U1 snRNP"/>
    <property type="evidence" value="ECO:0007669"/>
    <property type="project" value="TreeGrafter"/>
</dbReference>
<dbReference type="GO" id="GO:0005686">
    <property type="term" value="C:U2 snRNP"/>
    <property type="evidence" value="ECO:0007669"/>
    <property type="project" value="TreeGrafter"/>
</dbReference>
<feature type="domain" description="Sm" evidence="11">
    <location>
        <begin position="1"/>
        <end position="78"/>
    </location>
</feature>
<gene>
    <name evidence="12" type="ORF">HANVADRAFT_19675</name>
</gene>
<dbReference type="PROSITE" id="PS52002">
    <property type="entry name" value="SM"/>
    <property type="match status" value="1"/>
</dbReference>
<comment type="similarity">
    <text evidence="3">Belongs to the snRNP SmB/SmN family.</text>
</comment>
<evidence type="ECO:0000256" key="6">
    <source>
        <dbReference type="ARBA" id="ARBA00022884"/>
    </source>
</evidence>
<feature type="non-terminal residue" evidence="12">
    <location>
        <position position="85"/>
    </location>
</feature>
<evidence type="ECO:0000256" key="2">
    <source>
        <dbReference type="ARBA" id="ARBA00004496"/>
    </source>
</evidence>
<keyword evidence="8" id="KW-0539">Nucleus</keyword>
<dbReference type="GO" id="GO:0005682">
    <property type="term" value="C:U5 snRNP"/>
    <property type="evidence" value="ECO:0007669"/>
    <property type="project" value="TreeGrafter"/>
</dbReference>
<feature type="non-terminal residue" evidence="12">
    <location>
        <position position="1"/>
    </location>
</feature>
<protein>
    <recommendedName>
        <fullName evidence="10">Sm protein B</fullName>
    </recommendedName>
</protein>
<dbReference type="PANTHER" id="PTHR10701">
    <property type="entry name" value="SMALL NUCLEAR RIBONUCLEOPROTEIN-ASSOCIATED PROTEIN B AND N"/>
    <property type="match status" value="1"/>
</dbReference>
<reference evidence="13" key="1">
    <citation type="journal article" date="2016" name="Proc. Natl. Acad. Sci. U.S.A.">
        <title>Comparative genomics of biotechnologically important yeasts.</title>
        <authorList>
            <person name="Riley R."/>
            <person name="Haridas S."/>
            <person name="Wolfe K.H."/>
            <person name="Lopes M.R."/>
            <person name="Hittinger C.T."/>
            <person name="Goeker M."/>
            <person name="Salamov A.A."/>
            <person name="Wisecaver J.H."/>
            <person name="Long T.M."/>
            <person name="Calvey C.H."/>
            <person name="Aerts A.L."/>
            <person name="Barry K.W."/>
            <person name="Choi C."/>
            <person name="Clum A."/>
            <person name="Coughlan A.Y."/>
            <person name="Deshpande S."/>
            <person name="Douglass A.P."/>
            <person name="Hanson S.J."/>
            <person name="Klenk H.-P."/>
            <person name="LaButti K.M."/>
            <person name="Lapidus A."/>
            <person name="Lindquist E.A."/>
            <person name="Lipzen A.M."/>
            <person name="Meier-Kolthoff J.P."/>
            <person name="Ohm R.A."/>
            <person name="Otillar R.P."/>
            <person name="Pangilinan J.L."/>
            <person name="Peng Y."/>
            <person name="Rokas A."/>
            <person name="Rosa C.A."/>
            <person name="Scheuner C."/>
            <person name="Sibirny A.A."/>
            <person name="Slot J.C."/>
            <person name="Stielow J.B."/>
            <person name="Sun H."/>
            <person name="Kurtzman C.P."/>
            <person name="Blackwell M."/>
            <person name="Grigoriev I.V."/>
            <person name="Jeffries T.W."/>
        </authorList>
    </citation>
    <scope>NUCLEOTIDE SEQUENCE [LARGE SCALE GENOMIC DNA]</scope>
    <source>
        <strain evidence="13">NRRL Y-1626</strain>
    </source>
</reference>
<evidence type="ECO:0000256" key="4">
    <source>
        <dbReference type="ARBA" id="ARBA00022490"/>
    </source>
</evidence>
<dbReference type="SMART" id="SM00651">
    <property type="entry name" value="Sm"/>
    <property type="match status" value="1"/>
</dbReference>
<evidence type="ECO:0000256" key="3">
    <source>
        <dbReference type="ARBA" id="ARBA00009123"/>
    </source>
</evidence>
<evidence type="ECO:0000259" key="11">
    <source>
        <dbReference type="PROSITE" id="PS52002"/>
    </source>
</evidence>
<keyword evidence="9" id="KW-0687">Ribonucleoprotein</keyword>
<dbReference type="GO" id="GO:0071004">
    <property type="term" value="C:U2-type prespliceosome"/>
    <property type="evidence" value="ECO:0007669"/>
    <property type="project" value="TreeGrafter"/>
</dbReference>
<evidence type="ECO:0000256" key="5">
    <source>
        <dbReference type="ARBA" id="ARBA00022664"/>
    </source>
</evidence>
<dbReference type="GO" id="GO:0046540">
    <property type="term" value="C:U4/U6 x U5 tri-snRNP complex"/>
    <property type="evidence" value="ECO:0007669"/>
    <property type="project" value="TreeGrafter"/>
</dbReference>
<dbReference type="EMBL" id="LXPE01000017">
    <property type="protein sequence ID" value="OBA26499.1"/>
    <property type="molecule type" value="Genomic_DNA"/>
</dbReference>
<keyword evidence="7" id="KW-0508">mRNA splicing</keyword>
<accession>A0A1B7TCM0</accession>
<dbReference type="InterPro" id="IPR001163">
    <property type="entry name" value="Sm_dom_euk/arc"/>
</dbReference>
<keyword evidence="5" id="KW-0507">mRNA processing</keyword>
<name>A0A1B7TCM0_9ASCO</name>
<dbReference type="Gene3D" id="2.30.30.100">
    <property type="match status" value="1"/>
</dbReference>
<evidence type="ECO:0000256" key="10">
    <source>
        <dbReference type="ARBA" id="ARBA00041355"/>
    </source>
</evidence>
<dbReference type="GO" id="GO:0070990">
    <property type="term" value="F:snRNP binding"/>
    <property type="evidence" value="ECO:0007669"/>
    <property type="project" value="TreeGrafter"/>
</dbReference>
<dbReference type="Pfam" id="PF01423">
    <property type="entry name" value="LSM"/>
    <property type="match status" value="1"/>
</dbReference>
<keyword evidence="13" id="KW-1185">Reference proteome</keyword>
<comment type="caution">
    <text evidence="12">The sequence shown here is derived from an EMBL/GenBank/DDBJ whole genome shotgun (WGS) entry which is preliminary data.</text>
</comment>
<dbReference type="InterPro" id="IPR047575">
    <property type="entry name" value="Sm"/>
</dbReference>
<comment type="subcellular location">
    <subcellularLocation>
        <location evidence="2">Cytoplasm</location>
    </subcellularLocation>
    <subcellularLocation>
        <location evidence="1">Nucleus</location>
    </subcellularLocation>
</comment>
<dbReference type="InterPro" id="IPR050914">
    <property type="entry name" value="snRNP_SmB/NAA38-like"/>
</dbReference>
<dbReference type="AlphaFoldDB" id="A0A1B7TCM0"/>
<dbReference type="GO" id="GO:0003723">
    <property type="term" value="F:RNA binding"/>
    <property type="evidence" value="ECO:0007669"/>
    <property type="project" value="UniProtKB-KW"/>
</dbReference>